<dbReference type="Pfam" id="PF09692">
    <property type="entry name" value="Arb1"/>
    <property type="match status" value="1"/>
</dbReference>
<proteinExistence type="predicted"/>
<dbReference type="InterPro" id="IPR018606">
    <property type="entry name" value="Arb1"/>
</dbReference>
<dbReference type="GO" id="GO:0031047">
    <property type="term" value="P:regulatory ncRNA-mediated gene silencing"/>
    <property type="evidence" value="ECO:0007669"/>
    <property type="project" value="InterPro"/>
</dbReference>
<dbReference type="GO" id="GO:0033167">
    <property type="term" value="C:ARC complex"/>
    <property type="evidence" value="ECO:0007669"/>
    <property type="project" value="InterPro"/>
</dbReference>
<dbReference type="Proteomes" id="UP000284706">
    <property type="component" value="Unassembled WGS sequence"/>
</dbReference>
<name>A0A409WJH0_9AGAR</name>
<dbReference type="AlphaFoldDB" id="A0A409WJH0"/>
<gene>
    <name evidence="1" type="ORF">CVT26_005503</name>
</gene>
<accession>A0A409WJH0</accession>
<keyword evidence="2" id="KW-1185">Reference proteome</keyword>
<evidence type="ECO:0000313" key="2">
    <source>
        <dbReference type="Proteomes" id="UP000284706"/>
    </source>
</evidence>
<dbReference type="EMBL" id="NHYE01005041">
    <property type="protein sequence ID" value="PPQ78668.1"/>
    <property type="molecule type" value="Genomic_DNA"/>
</dbReference>
<protein>
    <submittedName>
        <fullName evidence="1">Uncharacterized protein</fullName>
    </submittedName>
</protein>
<dbReference type="InParanoid" id="A0A409WJH0"/>
<evidence type="ECO:0000313" key="1">
    <source>
        <dbReference type="EMBL" id="PPQ78668.1"/>
    </source>
</evidence>
<dbReference type="OrthoDB" id="435402at2759"/>
<organism evidence="1 2">
    <name type="scientific">Gymnopilus dilepis</name>
    <dbReference type="NCBI Taxonomy" id="231916"/>
    <lineage>
        <taxon>Eukaryota</taxon>
        <taxon>Fungi</taxon>
        <taxon>Dikarya</taxon>
        <taxon>Basidiomycota</taxon>
        <taxon>Agaricomycotina</taxon>
        <taxon>Agaricomycetes</taxon>
        <taxon>Agaricomycetidae</taxon>
        <taxon>Agaricales</taxon>
        <taxon>Agaricineae</taxon>
        <taxon>Hymenogastraceae</taxon>
        <taxon>Gymnopilus</taxon>
    </lineage>
</organism>
<sequence length="433" mass="48961">MHTEAPRYDIDACSFPESCSRIFSFWASGEEGRIIASRDLSNITDSRRRLREAANDFETCRVWPTATWEGLGPRFLWHMFAYFIGVTSKCEWPADFGSDDDGEEEGAPQGQWLHELPYWDSKEDRRVDLFLNHTSSIVRLFLSSYSRRAGFIWSTINLDCIAPVLEFFVKYILRRKICPANESSLRSSICVIDCAKKELPNIAVISKRLPDDLSHGCYVRLGWGTPEHPGLPLATEVPDRISVNKDARRITEDEAQGVEDTSFWETSYRNLCARSDCIVLQLTFMPGIVEQSMRRIKRMIPPTCEFPPLSFQNIGISANAVNSLLSSYVQLIMEPAPVSWDRGELPVYTLPTILKPLPRGNQSTDRAHNPFCDDLTLLVEPGTEVLSLLALGMGLGGTWVQLIPKEASFGEGRSVWYIHNLSIITPSFWAVDL</sequence>
<dbReference type="STRING" id="231916.A0A409WJH0"/>
<reference evidence="1 2" key="1">
    <citation type="journal article" date="2018" name="Evol. Lett.">
        <title>Horizontal gene cluster transfer increased hallucinogenic mushroom diversity.</title>
        <authorList>
            <person name="Reynolds H.T."/>
            <person name="Vijayakumar V."/>
            <person name="Gluck-Thaler E."/>
            <person name="Korotkin H.B."/>
            <person name="Matheny P.B."/>
            <person name="Slot J.C."/>
        </authorList>
    </citation>
    <scope>NUCLEOTIDE SEQUENCE [LARGE SCALE GENOMIC DNA]</scope>
    <source>
        <strain evidence="1 2">SRW20</strain>
    </source>
</reference>
<comment type="caution">
    <text evidence="1">The sequence shown here is derived from an EMBL/GenBank/DDBJ whole genome shotgun (WGS) entry which is preliminary data.</text>
</comment>